<name>A0A8T1XGY7_9BRAS</name>
<dbReference type="PANTHER" id="PTHR37751">
    <property type="entry name" value="LOW PROTEIN: M-PHASE INDUCER PHOSPHATASE-LIKE PROTEIN"/>
    <property type="match status" value="1"/>
</dbReference>
<feature type="domain" description="DUF3741" evidence="3">
    <location>
        <begin position="101"/>
        <end position="130"/>
    </location>
</feature>
<accession>A0A8T1XGY7</accession>
<proteinExistence type="predicted"/>
<dbReference type="InterPro" id="IPR025486">
    <property type="entry name" value="DUF4378"/>
</dbReference>
<feature type="compositionally biased region" description="Polar residues" evidence="1">
    <location>
        <begin position="140"/>
        <end position="151"/>
    </location>
</feature>
<organism evidence="4 5">
    <name type="scientific">Arabidopsis thaliana x Arabidopsis arenosa</name>
    <dbReference type="NCBI Taxonomy" id="1240361"/>
    <lineage>
        <taxon>Eukaryota</taxon>
        <taxon>Viridiplantae</taxon>
        <taxon>Streptophyta</taxon>
        <taxon>Embryophyta</taxon>
        <taxon>Tracheophyta</taxon>
        <taxon>Spermatophyta</taxon>
        <taxon>Magnoliopsida</taxon>
        <taxon>eudicotyledons</taxon>
        <taxon>Gunneridae</taxon>
        <taxon>Pentapetalae</taxon>
        <taxon>rosids</taxon>
        <taxon>malvids</taxon>
        <taxon>Brassicales</taxon>
        <taxon>Brassicaceae</taxon>
        <taxon>Camelineae</taxon>
        <taxon>Arabidopsis</taxon>
    </lineage>
</organism>
<protein>
    <recommendedName>
        <fullName evidence="6">DUF3741 domain-containing protein</fullName>
    </recommendedName>
</protein>
<gene>
    <name evidence="4" type="ORF">ISN45_Aa08g014600</name>
</gene>
<reference evidence="4 5" key="1">
    <citation type="submission" date="2020-12" db="EMBL/GenBank/DDBJ databases">
        <title>Concerted genomic and epigenomic changes stabilize Arabidopsis allopolyploids.</title>
        <authorList>
            <person name="Chen Z."/>
        </authorList>
    </citation>
    <scope>NUCLEOTIDE SEQUENCE [LARGE SCALE GENOMIC DNA]</scope>
    <source>
        <strain evidence="4">Allo738</strain>
        <tissue evidence="4">Leaf</tissue>
    </source>
</reference>
<evidence type="ECO:0000256" key="1">
    <source>
        <dbReference type="SAM" id="MobiDB-lite"/>
    </source>
</evidence>
<dbReference type="AlphaFoldDB" id="A0A8T1XGY7"/>
<feature type="domain" description="DUF4378" evidence="2">
    <location>
        <begin position="437"/>
        <end position="567"/>
    </location>
</feature>
<sequence length="586" mass="65899">MGRDCRIFDDGHGGGRGGAFSSSKSKKTANGCMAAFYHLFDHLTIDSPSRSKGLKLIQDSLPSTTYKDKQSLNIPVSMRVRTETGTKSSRLRALATDTSTSSSEICNSPGSKTPNLVARLMGLDLLPDKTDLNHSLSDLHTMSSHHGSSRLTSHRLSMKGTRSLPVSPRISSARKSDFDIHRLSLQLNKEKEFGCSKLKQDQEESHSPRDYARQIVKQIKERVVTRRVVGMDITNSVKNREARPSHELRRDTTVSCSPRTRFSDKENKQSTSHKPNSSSSSRQEPIIQKPKPTTVILVSVSKASGEKQSKNRVKQRQLKPINLCKKAENETRRPIKPSPASDIRNRKREAFLSESRDVKAKPLQKKKFKKIPKSNDLENISATRPPQKQINERDRLISNELASSRSILMHKIEKTSPQVARNQNLDDAATGIDSEQDYITRIMNLAGIKNDSSTTMLDPSIFRKLEHFGDYPSGRLNLGCNRKLLFDLVNEVLIENVAKQRENYPGPELISELCSAVERYSSKCCPLPEEIALMEVDHLVEKKKLEEEGEEIIAEIEREIIDKLVRETLSELSLNQRPSKTTSVVI</sequence>
<evidence type="ECO:0008006" key="6">
    <source>
        <dbReference type="Google" id="ProtNLM"/>
    </source>
</evidence>
<evidence type="ECO:0000313" key="5">
    <source>
        <dbReference type="Proteomes" id="UP000694240"/>
    </source>
</evidence>
<feature type="region of interest" description="Disordered" evidence="1">
    <location>
        <begin position="235"/>
        <end position="365"/>
    </location>
</feature>
<dbReference type="InterPro" id="IPR032795">
    <property type="entry name" value="DUF3741-assoc"/>
</dbReference>
<keyword evidence="5" id="KW-1185">Reference proteome</keyword>
<feature type="region of interest" description="Disordered" evidence="1">
    <location>
        <begin position="140"/>
        <end position="170"/>
    </location>
</feature>
<feature type="compositionally biased region" description="Basic and acidic residues" evidence="1">
    <location>
        <begin position="238"/>
        <end position="252"/>
    </location>
</feature>
<evidence type="ECO:0000313" key="4">
    <source>
        <dbReference type="EMBL" id="KAG7533863.1"/>
    </source>
</evidence>
<feature type="region of interest" description="Disordered" evidence="1">
    <location>
        <begin position="83"/>
        <end position="111"/>
    </location>
</feature>
<dbReference type="Pfam" id="PF14383">
    <property type="entry name" value="VARLMGL"/>
    <property type="match status" value="1"/>
</dbReference>
<evidence type="ECO:0000259" key="2">
    <source>
        <dbReference type="Pfam" id="PF14309"/>
    </source>
</evidence>
<dbReference type="Pfam" id="PF14309">
    <property type="entry name" value="DUF4378"/>
    <property type="match status" value="1"/>
</dbReference>
<feature type="compositionally biased region" description="Low complexity" evidence="1">
    <location>
        <begin position="270"/>
        <end position="281"/>
    </location>
</feature>
<dbReference type="EMBL" id="JAEFBK010000013">
    <property type="protein sequence ID" value="KAG7533863.1"/>
    <property type="molecule type" value="Genomic_DNA"/>
</dbReference>
<evidence type="ECO:0000259" key="3">
    <source>
        <dbReference type="Pfam" id="PF14383"/>
    </source>
</evidence>
<feature type="compositionally biased region" description="Polar residues" evidence="1">
    <location>
        <begin position="96"/>
        <end position="111"/>
    </location>
</feature>
<comment type="caution">
    <text evidence="4">The sequence shown here is derived from an EMBL/GenBank/DDBJ whole genome shotgun (WGS) entry which is preliminary data.</text>
</comment>
<dbReference type="Proteomes" id="UP000694240">
    <property type="component" value="Chromosome 13"/>
</dbReference>
<dbReference type="PANTHER" id="PTHR37751:SF2">
    <property type="entry name" value="DUF3741 DOMAIN-CONTAINING PROTEIN"/>
    <property type="match status" value="1"/>
</dbReference>
<feature type="compositionally biased region" description="Basic and acidic residues" evidence="1">
    <location>
        <begin position="348"/>
        <end position="360"/>
    </location>
</feature>